<dbReference type="EMBL" id="JACJID010000006">
    <property type="protein sequence ID" value="MBA8930454.1"/>
    <property type="molecule type" value="Genomic_DNA"/>
</dbReference>
<feature type="chain" id="PRO_5046618383" description="Peptidase inhibitor family I36" evidence="1">
    <location>
        <begin position="26"/>
        <end position="166"/>
    </location>
</feature>
<keyword evidence="3" id="KW-1185">Reference proteome</keyword>
<feature type="signal peptide" evidence="1">
    <location>
        <begin position="1"/>
        <end position="25"/>
    </location>
</feature>
<proteinExistence type="predicted"/>
<accession>A0ABR6BU55</accession>
<evidence type="ECO:0000313" key="2">
    <source>
        <dbReference type="EMBL" id="MBA8930454.1"/>
    </source>
</evidence>
<evidence type="ECO:0008006" key="4">
    <source>
        <dbReference type="Google" id="ProtNLM"/>
    </source>
</evidence>
<dbReference type="RefSeq" id="WP_025355007.1">
    <property type="nucleotide sequence ID" value="NZ_BAAABQ010000025.1"/>
</dbReference>
<name>A0ABR6BU55_9PSEU</name>
<comment type="caution">
    <text evidence="2">The sequence shown here is derived from an EMBL/GenBank/DDBJ whole genome shotgun (WGS) entry which is preliminary data.</text>
</comment>
<reference evidence="2 3" key="1">
    <citation type="submission" date="2020-08" db="EMBL/GenBank/DDBJ databases">
        <title>Genomic Encyclopedia of Archaeal and Bacterial Type Strains, Phase II (KMG-II): from individual species to whole genera.</title>
        <authorList>
            <person name="Goeker M."/>
        </authorList>
    </citation>
    <scope>NUCLEOTIDE SEQUENCE [LARGE SCALE GENOMIC DNA]</scope>
    <source>
        <strain evidence="2 3">DSM 43850</strain>
    </source>
</reference>
<evidence type="ECO:0000313" key="3">
    <source>
        <dbReference type="Proteomes" id="UP000517916"/>
    </source>
</evidence>
<protein>
    <recommendedName>
        <fullName evidence="4">Peptidase inhibitor family I36</fullName>
    </recommendedName>
</protein>
<dbReference type="Proteomes" id="UP000517916">
    <property type="component" value="Unassembled WGS sequence"/>
</dbReference>
<sequence>MHITLVRAAAAAALALTAVAGPASAADDDTVIGPDGFGPLKVGMSLADAKATGKVRDAVGGNELCRGYNWTYSEGPMLIISAKFGVYSVAGSAPDAHTPEGVRVGSTTEQVRTAYPKATTSASNGVEVFITPTPQNPDNRYVFGLRDGKVVGFALQSVDAHDCAAG</sequence>
<keyword evidence="1" id="KW-0732">Signal</keyword>
<organism evidence="2 3">
    <name type="scientific">Kutzneria viridogrisea</name>
    <dbReference type="NCBI Taxonomy" id="47990"/>
    <lineage>
        <taxon>Bacteria</taxon>
        <taxon>Bacillati</taxon>
        <taxon>Actinomycetota</taxon>
        <taxon>Actinomycetes</taxon>
        <taxon>Pseudonocardiales</taxon>
        <taxon>Pseudonocardiaceae</taxon>
        <taxon>Kutzneria</taxon>
    </lineage>
</organism>
<evidence type="ECO:0000256" key="1">
    <source>
        <dbReference type="SAM" id="SignalP"/>
    </source>
</evidence>
<gene>
    <name evidence="2" type="ORF">BC739_007687</name>
</gene>